<dbReference type="Pfam" id="PF01076">
    <property type="entry name" value="Mob_Pre"/>
    <property type="match status" value="1"/>
</dbReference>
<dbReference type="NCBIfam" id="NF041497">
    <property type="entry name" value="MobV"/>
    <property type="match status" value="1"/>
</dbReference>
<dbReference type="InterPro" id="IPR001668">
    <property type="entry name" value="Mob_Pre"/>
</dbReference>
<dbReference type="CDD" id="cd17242">
    <property type="entry name" value="MobM_relaxase"/>
    <property type="match status" value="1"/>
</dbReference>
<proteinExistence type="predicted"/>
<dbReference type="RefSeq" id="WP_092693038.1">
    <property type="nucleotide sequence ID" value="NZ_FNPK01000058.1"/>
</dbReference>
<dbReference type="Gene3D" id="3.30.930.30">
    <property type="match status" value="1"/>
</dbReference>
<feature type="region of interest" description="Disordered" evidence="2">
    <location>
        <begin position="562"/>
        <end position="588"/>
    </location>
</feature>
<accession>A0A1H3NQI8</accession>
<name>A0A1H3NQI8_9GAMM</name>
<gene>
    <name evidence="3" type="ORF">SAMN05421643_1582</name>
</gene>
<sequence>MSFAIYRTAKLGSFGEIGGSLSHTYRTRPTPNADENKLHLNKHIFETYNQCFDALKNAIPEKRRSNAVLCIEHLITASPDWNGWGTKKEEEFFKKSLEFLNKKYGKENVIACSIHRDETTPHLIVYVVPIDEKGGLNAKKWLGGRSKLSQTQTEFANEVKHLGLERGLENSKARHKTIKEFYAEIEKPTPKLEERKYEIQPINYDLIPKMGLLETTSSFNKKLEASYKDIHFNYENQMLRLKEEHHEKLKETVNSYEKKLVENGFKLERLSNENQRLKSDKKLIREGFEKKIELLEKEKKEITNDKLMSLREFGNFSELKKVDFQAYRHLKEKAFDVVHEHKLTKEAERSAQLERQHRERERLEMEHRAALQKKVDQHSAWVSQLAIERKEGVFAHDLKVVSANSENQSEKAAIAELLQFRKFPKPTLEVKGFKSYLAELEQGDLSRLPQLKKAIEWSTSNGLLQTISNLEMTVDWNDRNVEKVVFYAFENISQVIEKELEKTKYSEVEKIKKLADFGDFVREKTDLLYSDYLQTRLKPLYEREEQRKEHLEAMRKIDPNYMRGISLNNESEPEKPKPKQSRGNDFSM</sequence>
<reference evidence="4" key="1">
    <citation type="submission" date="2016-10" db="EMBL/GenBank/DDBJ databases">
        <authorList>
            <person name="Varghese N."/>
            <person name="Submissions S."/>
        </authorList>
    </citation>
    <scope>NUCLEOTIDE SEQUENCE [LARGE SCALE GENOMIC DNA]</scope>
    <source>
        <strain evidence="4">ANC 5109</strain>
    </source>
</reference>
<protein>
    <submittedName>
        <fullName evidence="3">Plasmid recombination enzyme</fullName>
    </submittedName>
</protein>
<feature type="coiled-coil region" evidence="1">
    <location>
        <begin position="239"/>
        <end position="305"/>
    </location>
</feature>
<keyword evidence="4" id="KW-1185">Reference proteome</keyword>
<dbReference type="Proteomes" id="UP000199035">
    <property type="component" value="Unassembled WGS sequence"/>
</dbReference>
<organism evidence="3 4">
    <name type="scientific">Acinetobacter kyonggiensis</name>
    <dbReference type="NCBI Taxonomy" id="595670"/>
    <lineage>
        <taxon>Bacteria</taxon>
        <taxon>Pseudomonadati</taxon>
        <taxon>Pseudomonadota</taxon>
        <taxon>Gammaproteobacteria</taxon>
        <taxon>Moraxellales</taxon>
        <taxon>Moraxellaceae</taxon>
        <taxon>Acinetobacter</taxon>
    </lineage>
</organism>
<dbReference type="EMBL" id="FNPK01000058">
    <property type="protein sequence ID" value="SDY91068.1"/>
    <property type="molecule type" value="Genomic_DNA"/>
</dbReference>
<evidence type="ECO:0000256" key="1">
    <source>
        <dbReference type="SAM" id="Coils"/>
    </source>
</evidence>
<dbReference type="AlphaFoldDB" id="A0A1H3NQI8"/>
<dbReference type="GO" id="GO:0003677">
    <property type="term" value="F:DNA binding"/>
    <property type="evidence" value="ECO:0007669"/>
    <property type="project" value="InterPro"/>
</dbReference>
<evidence type="ECO:0000313" key="4">
    <source>
        <dbReference type="Proteomes" id="UP000199035"/>
    </source>
</evidence>
<keyword evidence="1" id="KW-0175">Coiled coil</keyword>
<dbReference type="GO" id="GO:0006310">
    <property type="term" value="P:DNA recombination"/>
    <property type="evidence" value="ECO:0007669"/>
    <property type="project" value="InterPro"/>
</dbReference>
<evidence type="ECO:0000256" key="2">
    <source>
        <dbReference type="SAM" id="MobiDB-lite"/>
    </source>
</evidence>
<evidence type="ECO:0000313" key="3">
    <source>
        <dbReference type="EMBL" id="SDY91068.1"/>
    </source>
</evidence>
<dbReference type="STRING" id="595670.SAMN05421643_1582"/>